<name>A0ABX0DPI1_9ACTN</name>
<proteinExistence type="predicted"/>
<organism evidence="2 3">
    <name type="scientific">Streptomyces ureilyticus</name>
    <dbReference type="NCBI Taxonomy" id="1775131"/>
    <lineage>
        <taxon>Bacteria</taxon>
        <taxon>Bacillati</taxon>
        <taxon>Actinomycetota</taxon>
        <taxon>Actinomycetes</taxon>
        <taxon>Kitasatosporales</taxon>
        <taxon>Streptomycetaceae</taxon>
        <taxon>Streptomyces</taxon>
    </lineage>
</organism>
<reference evidence="2 3" key="1">
    <citation type="submission" date="2020-02" db="EMBL/GenBank/DDBJ databases">
        <title>Whole-genome analyses of novel actinobacteria.</title>
        <authorList>
            <person name="Sahin N."/>
            <person name="Tokatli A."/>
        </authorList>
    </citation>
    <scope>NUCLEOTIDE SEQUENCE [LARGE SCALE GENOMIC DNA]</scope>
    <source>
        <strain evidence="2 3">YC419</strain>
    </source>
</reference>
<dbReference type="Proteomes" id="UP001518140">
    <property type="component" value="Unassembled WGS sequence"/>
</dbReference>
<evidence type="ECO:0000313" key="2">
    <source>
        <dbReference type="EMBL" id="NGO43783.1"/>
    </source>
</evidence>
<dbReference type="RefSeq" id="WP_165340391.1">
    <property type="nucleotide sequence ID" value="NZ_JAAKZX010000046.1"/>
</dbReference>
<dbReference type="EMBL" id="JAAKZX010000046">
    <property type="protein sequence ID" value="NGO43783.1"/>
    <property type="molecule type" value="Genomic_DNA"/>
</dbReference>
<sequence length="289" mass="30420">MSDEVAIRAAANRLGITEWAVRKAVLRGELKELPGPGPARLDADEVDRFRRARQTAALARIGARGTDLVQLARDARSFLRPYPGAPTSGKVSSLGADVVAAFGAAALHAAAVREGCGWCAAAMAARLLGTEPPAYGTAMLALLGEPCAKDMKRFAGAEMERLRAQVHPGGTPPAAARTAPVTAAGSMAPPVPPVQRPRSAQSQDDTGKTMVAARLRETRARLKSAKRSGDQRRAIELRRMIQSLEADAARVDGRPAVTASAARPGTLRCGHALAAGCSCPRRASRREQR</sequence>
<feature type="region of interest" description="Disordered" evidence="1">
    <location>
        <begin position="184"/>
        <end position="207"/>
    </location>
</feature>
<evidence type="ECO:0000313" key="3">
    <source>
        <dbReference type="Proteomes" id="UP001518140"/>
    </source>
</evidence>
<accession>A0ABX0DPI1</accession>
<protein>
    <recommendedName>
        <fullName evidence="4">Helix-turn-helix domain-containing protein</fullName>
    </recommendedName>
</protein>
<evidence type="ECO:0008006" key="4">
    <source>
        <dbReference type="Google" id="ProtNLM"/>
    </source>
</evidence>
<comment type="caution">
    <text evidence="2">The sequence shown here is derived from an EMBL/GenBank/DDBJ whole genome shotgun (WGS) entry which is preliminary data.</text>
</comment>
<evidence type="ECO:0000256" key="1">
    <source>
        <dbReference type="SAM" id="MobiDB-lite"/>
    </source>
</evidence>
<gene>
    <name evidence="2" type="ORF">G6048_17010</name>
</gene>
<keyword evidence="3" id="KW-1185">Reference proteome</keyword>